<protein>
    <recommendedName>
        <fullName evidence="5">Transmembrane protein</fullName>
    </recommendedName>
</protein>
<accession>A0ABR1MPA2</accession>
<dbReference type="EMBL" id="JBBPDW010000002">
    <property type="protein sequence ID" value="KAK7555524.1"/>
    <property type="molecule type" value="Genomic_DNA"/>
</dbReference>
<proteinExistence type="predicted"/>
<feature type="transmembrane region" description="Helical" evidence="2">
    <location>
        <begin position="35"/>
        <end position="58"/>
    </location>
</feature>
<keyword evidence="2" id="KW-0472">Membrane</keyword>
<comment type="caution">
    <text evidence="3">The sequence shown here is derived from an EMBL/GenBank/DDBJ whole genome shotgun (WGS) entry which is preliminary data.</text>
</comment>
<name>A0ABR1MPA2_9PEZI</name>
<evidence type="ECO:0008006" key="5">
    <source>
        <dbReference type="Google" id="ProtNLM"/>
    </source>
</evidence>
<evidence type="ECO:0000313" key="4">
    <source>
        <dbReference type="Proteomes" id="UP001365128"/>
    </source>
</evidence>
<evidence type="ECO:0000256" key="2">
    <source>
        <dbReference type="SAM" id="Phobius"/>
    </source>
</evidence>
<organism evidence="3 4">
    <name type="scientific">Phyllosticta citricarpa</name>
    <dbReference type="NCBI Taxonomy" id="55181"/>
    <lineage>
        <taxon>Eukaryota</taxon>
        <taxon>Fungi</taxon>
        <taxon>Dikarya</taxon>
        <taxon>Ascomycota</taxon>
        <taxon>Pezizomycotina</taxon>
        <taxon>Dothideomycetes</taxon>
        <taxon>Dothideomycetes incertae sedis</taxon>
        <taxon>Botryosphaeriales</taxon>
        <taxon>Phyllostictaceae</taxon>
        <taxon>Phyllosticta</taxon>
    </lineage>
</organism>
<feature type="region of interest" description="Disordered" evidence="1">
    <location>
        <begin position="132"/>
        <end position="157"/>
    </location>
</feature>
<gene>
    <name evidence="3" type="ORF">IWX46DRAFT_131099</name>
</gene>
<dbReference type="Proteomes" id="UP001365128">
    <property type="component" value="Unassembled WGS sequence"/>
</dbReference>
<keyword evidence="4" id="KW-1185">Reference proteome</keyword>
<keyword evidence="2" id="KW-1133">Transmembrane helix</keyword>
<keyword evidence="2" id="KW-0812">Transmembrane</keyword>
<reference evidence="3 4" key="1">
    <citation type="submission" date="2024-04" db="EMBL/GenBank/DDBJ databases">
        <title>Phyllosticta paracitricarpa is synonymous to the EU quarantine fungus P. citricarpa based on phylogenomic analyses.</title>
        <authorList>
            <consortium name="Lawrence Berkeley National Laboratory"/>
            <person name="Van Ingen-Buijs V.A."/>
            <person name="Van Westerhoven A.C."/>
            <person name="Haridas S."/>
            <person name="Skiadas P."/>
            <person name="Martin F."/>
            <person name="Groenewald J.Z."/>
            <person name="Crous P.W."/>
            <person name="Seidl M.F."/>
        </authorList>
    </citation>
    <scope>NUCLEOTIDE SEQUENCE [LARGE SCALE GENOMIC DNA]</scope>
    <source>
        <strain evidence="3 4">CBS 122670</strain>
    </source>
</reference>
<sequence length="208" mass="23528">MPILQLQQQQQQQQQRLSRSDGKFCLARCGLGCTYIYFVPIVYVWIALIRLGGGLSFSAWPARRHVVNTRRKDTCRQRLLYIFSFQFDLLTSLCRVRAFCTTFWRTFKEVLQELRSGLTHLAPPDVVFKGSRVPDDASSSTRELSSLDPDPSSMRVDSSECSSFQSFQSFSSLSSDLLIQALPVSVAFPYLTSALFSVVSRSAPFQLS</sequence>
<evidence type="ECO:0000313" key="3">
    <source>
        <dbReference type="EMBL" id="KAK7555524.1"/>
    </source>
</evidence>
<evidence type="ECO:0000256" key="1">
    <source>
        <dbReference type="SAM" id="MobiDB-lite"/>
    </source>
</evidence>